<dbReference type="Proteomes" id="UP000275473">
    <property type="component" value="Unassembled WGS sequence"/>
</dbReference>
<dbReference type="Gene3D" id="3.40.50.720">
    <property type="entry name" value="NAD(P)-binding Rossmann-like Domain"/>
    <property type="match status" value="1"/>
</dbReference>
<comment type="caution">
    <text evidence="3">The sequence shown here is derived from an EMBL/GenBank/DDBJ whole genome shotgun (WGS) entry which is preliminary data.</text>
</comment>
<organism evidence="3 4">
    <name type="scientific">Planococcus salinus</name>
    <dbReference type="NCBI Taxonomy" id="1848460"/>
    <lineage>
        <taxon>Bacteria</taxon>
        <taxon>Bacillati</taxon>
        <taxon>Bacillota</taxon>
        <taxon>Bacilli</taxon>
        <taxon>Bacillales</taxon>
        <taxon>Caryophanaceae</taxon>
        <taxon>Planococcus</taxon>
    </lineage>
</organism>
<keyword evidence="2" id="KW-0560">Oxidoreductase</keyword>
<gene>
    <name evidence="3" type="ORF">EEX84_03910</name>
</gene>
<dbReference type="EMBL" id="RIAX01000002">
    <property type="protein sequence ID" value="RNF40577.1"/>
    <property type="molecule type" value="Genomic_DNA"/>
</dbReference>
<dbReference type="GO" id="GO:0016491">
    <property type="term" value="F:oxidoreductase activity"/>
    <property type="evidence" value="ECO:0007669"/>
    <property type="project" value="UniProtKB-KW"/>
</dbReference>
<dbReference type="NCBIfam" id="NF047420">
    <property type="entry name" value="EF_P_mod_YmfI"/>
    <property type="match status" value="1"/>
</dbReference>
<dbReference type="RefSeq" id="WP_123164276.1">
    <property type="nucleotide sequence ID" value="NZ_RIAX01000002.1"/>
</dbReference>
<dbReference type="Pfam" id="PF13561">
    <property type="entry name" value="adh_short_C2"/>
    <property type="match status" value="1"/>
</dbReference>
<dbReference type="CDD" id="cd05233">
    <property type="entry name" value="SDR_c"/>
    <property type="match status" value="1"/>
</dbReference>
<dbReference type="PRINTS" id="PR00081">
    <property type="entry name" value="GDHRDH"/>
</dbReference>
<name>A0A3M8PA71_9BACL</name>
<evidence type="ECO:0000313" key="3">
    <source>
        <dbReference type="EMBL" id="RNF40577.1"/>
    </source>
</evidence>
<sequence>MKRFAVVLGASGEIGQSICRQLAEDGWSLYLHWNRNGISELTQQLADEFPRQEFIALQSDLSQSGSAKLVADQVYDASCIVVASGQSIVKLLTETTSEDMDALWHVHVKNPVEAIRFISPFFHRHPKSYVVFVTSIWGETGASMETVYSAVKGAQSAFVKAYAKEMAPAGTRVNAVSPGFIQTKMNHFLSEEELEELQQEIPLGFGEPKDIADAVSFLVNGKADYMTGQILRINGGWHM</sequence>
<reference evidence="3 4" key="1">
    <citation type="journal article" date="2018" name="Int. J. Syst. Evol. Microbiol.">
        <title>Planococcus salinus sp. nov., a moderately halophilic bacterium isolated from a saline-alkali soil.</title>
        <authorList>
            <person name="Gan L."/>
        </authorList>
    </citation>
    <scope>NUCLEOTIDE SEQUENCE [LARGE SCALE GENOMIC DNA]</scope>
    <source>
        <strain evidence="3 4">LCB217</strain>
    </source>
</reference>
<protein>
    <submittedName>
        <fullName evidence="3">SDR family oxidoreductase</fullName>
    </submittedName>
</protein>
<dbReference type="OrthoDB" id="9803333at2"/>
<keyword evidence="4" id="KW-1185">Reference proteome</keyword>
<dbReference type="InterPro" id="IPR002347">
    <property type="entry name" value="SDR_fam"/>
</dbReference>
<dbReference type="PANTHER" id="PTHR43639">
    <property type="entry name" value="OXIDOREDUCTASE, SHORT-CHAIN DEHYDROGENASE/REDUCTASE FAMILY (AFU_ORTHOLOGUE AFUA_5G02870)"/>
    <property type="match status" value="1"/>
</dbReference>
<proteinExistence type="inferred from homology"/>
<accession>A0A3M8PA71</accession>
<dbReference type="PANTHER" id="PTHR43639:SF1">
    <property type="entry name" value="SHORT-CHAIN DEHYDROGENASE_REDUCTASE FAMILY PROTEIN"/>
    <property type="match status" value="1"/>
</dbReference>
<evidence type="ECO:0000313" key="4">
    <source>
        <dbReference type="Proteomes" id="UP000275473"/>
    </source>
</evidence>
<evidence type="ECO:0000256" key="1">
    <source>
        <dbReference type="ARBA" id="ARBA00006484"/>
    </source>
</evidence>
<dbReference type="SUPFAM" id="SSF51735">
    <property type="entry name" value="NAD(P)-binding Rossmann-fold domains"/>
    <property type="match status" value="1"/>
</dbReference>
<dbReference type="AlphaFoldDB" id="A0A3M8PA71"/>
<comment type="similarity">
    <text evidence="1">Belongs to the short-chain dehydrogenases/reductases (SDR) family.</text>
</comment>
<dbReference type="InterPro" id="IPR036291">
    <property type="entry name" value="NAD(P)-bd_dom_sf"/>
</dbReference>
<evidence type="ECO:0000256" key="2">
    <source>
        <dbReference type="ARBA" id="ARBA00023002"/>
    </source>
</evidence>